<feature type="transmembrane region" description="Helical" evidence="1">
    <location>
        <begin position="124"/>
        <end position="145"/>
    </location>
</feature>
<dbReference type="Proteomes" id="UP000829999">
    <property type="component" value="Chromosome 2"/>
</dbReference>
<feature type="transmembrane region" description="Helical" evidence="1">
    <location>
        <begin position="95"/>
        <end position="112"/>
    </location>
</feature>
<reference evidence="3" key="1">
    <citation type="submission" date="2025-08" db="UniProtKB">
        <authorList>
            <consortium name="RefSeq"/>
        </authorList>
    </citation>
    <scope>IDENTIFICATION</scope>
    <source>
        <tissue evidence="3">Whole larval tissue</tissue>
    </source>
</reference>
<keyword evidence="1" id="KW-0472">Membrane</keyword>
<dbReference type="RefSeq" id="XP_035439392.2">
    <property type="nucleotide sequence ID" value="XM_035583499.2"/>
</dbReference>
<evidence type="ECO:0000256" key="1">
    <source>
        <dbReference type="SAM" id="Phobius"/>
    </source>
</evidence>
<keyword evidence="1" id="KW-0812">Transmembrane</keyword>
<keyword evidence="2" id="KW-1185">Reference proteome</keyword>
<evidence type="ECO:0000313" key="2">
    <source>
        <dbReference type="Proteomes" id="UP000829999"/>
    </source>
</evidence>
<proteinExistence type="predicted"/>
<dbReference type="OrthoDB" id="8188337at2759"/>
<accession>A0A9R0D3X7</accession>
<gene>
    <name evidence="3" type="primary">LOC118268820</name>
</gene>
<name>A0A9R0D3X7_SPOFR</name>
<evidence type="ECO:0000313" key="3">
    <source>
        <dbReference type="RefSeq" id="XP_035439392.2"/>
    </source>
</evidence>
<protein>
    <submittedName>
        <fullName evidence="3">Uncharacterized protein LOC118268820 isoform X1</fullName>
    </submittedName>
</protein>
<keyword evidence="1" id="KW-1133">Transmembrane helix</keyword>
<dbReference type="AlphaFoldDB" id="A0A9R0D3X7"/>
<organism evidence="2 3">
    <name type="scientific">Spodoptera frugiperda</name>
    <name type="common">Fall armyworm</name>
    <dbReference type="NCBI Taxonomy" id="7108"/>
    <lineage>
        <taxon>Eukaryota</taxon>
        <taxon>Metazoa</taxon>
        <taxon>Ecdysozoa</taxon>
        <taxon>Arthropoda</taxon>
        <taxon>Hexapoda</taxon>
        <taxon>Insecta</taxon>
        <taxon>Pterygota</taxon>
        <taxon>Neoptera</taxon>
        <taxon>Endopterygota</taxon>
        <taxon>Lepidoptera</taxon>
        <taxon>Glossata</taxon>
        <taxon>Ditrysia</taxon>
        <taxon>Noctuoidea</taxon>
        <taxon>Noctuidae</taxon>
        <taxon>Amphipyrinae</taxon>
        <taxon>Spodoptera</taxon>
    </lineage>
</organism>
<dbReference type="GeneID" id="118268820"/>
<sequence>MLLCSMRHPLLRRHDDDYSVISQYSATLVLVVLQCELAVQFPRSCHMVQGVSDASWRPRSESQDSSHSGPMATTPQFHVCQLGMSLDEGRQSQRPYRYGMVLLCAGALINWLGLAEDYAEPVRYVGVACIVAGALLICAAMCCWLQSPARQPQTDRASPDTHQIDDPIHVISMPDEETMQQKPPDYDTVAGAPPTYDDAIKLNPARLLPATSSARHELPPTPHLTDVAIIPGQPDDSVPPTSPMTAIAPIHRAQVPKTPPPPYNPTHAIR</sequence>